<evidence type="ECO:0000313" key="3">
    <source>
        <dbReference type="Proteomes" id="UP001311799"/>
    </source>
</evidence>
<protein>
    <submittedName>
        <fullName evidence="2">Uncharacterized protein</fullName>
    </submittedName>
</protein>
<sequence>MTIFQGVEGDSGDLFELDNVTMSEAYLNANNHYDDDFVGNSYEQGLENFGIESDLSDKEIENVLNISAVNSLNVSSSSHPQENIKTPVKRPYLRKGEGKSLVISNSRKGLKKIGETNSNLSHGEKKAHSIPNTSISTFESADSRLATENSELEINYDKLIQKKLDLIDEKIEYIHETQEDIIKKKTMLANEKKKFENFKITFEKELRMKYEKSLLKLEEEVKRLKKENNKLTKEKVNLNDIITRLKMTIKNKDIEISRLRDVATLGREENESKINDKRIKEGIYNDNMLKLNSGEPSYFVSGSSSNSKPISHRSMVSNEITFADKDMIIEDFISKFNFEKELDSLYGILSTSFNFSLDSIEFTSLPKIPSDLNKPWCDIEKPYKINKDDISKTMTFKFPSGLVEVVFFDDSNDSICPVNTRKLLWTHLGWCILVYPNNDIKAIKPNKDITYHYVNKDIVRCVVDINNFSNYGFECSKLHISKFFSIGQLQCFDPDTKKTYIVHSDNTLQILNDSCI</sequence>
<comment type="caution">
    <text evidence="2">The sequence shown here is derived from an EMBL/GenBank/DDBJ whole genome shotgun (WGS) entry which is preliminary data.</text>
</comment>
<dbReference type="EMBL" id="JAWDEY010000032">
    <property type="protein sequence ID" value="KAK6588435.1"/>
    <property type="molecule type" value="Genomic_DNA"/>
</dbReference>
<dbReference type="AlphaFoldDB" id="A0AAV9XUM2"/>
<proteinExistence type="predicted"/>
<name>A0AAV9XUM2_9CRYT</name>
<dbReference type="Proteomes" id="UP001311799">
    <property type="component" value="Unassembled WGS sequence"/>
</dbReference>
<accession>A0AAV9XUM2</accession>
<gene>
    <name evidence="2" type="ORF">RS030_4654</name>
</gene>
<keyword evidence="1" id="KW-0175">Coiled coil</keyword>
<organism evidence="2 3">
    <name type="scientific">Cryptosporidium xiaoi</name>
    <dbReference type="NCBI Taxonomy" id="659607"/>
    <lineage>
        <taxon>Eukaryota</taxon>
        <taxon>Sar</taxon>
        <taxon>Alveolata</taxon>
        <taxon>Apicomplexa</taxon>
        <taxon>Conoidasida</taxon>
        <taxon>Coccidia</taxon>
        <taxon>Eucoccidiorida</taxon>
        <taxon>Eimeriorina</taxon>
        <taxon>Cryptosporidiidae</taxon>
        <taxon>Cryptosporidium</taxon>
    </lineage>
</organism>
<keyword evidence="3" id="KW-1185">Reference proteome</keyword>
<feature type="coiled-coil region" evidence="1">
    <location>
        <begin position="207"/>
        <end position="241"/>
    </location>
</feature>
<evidence type="ECO:0000313" key="2">
    <source>
        <dbReference type="EMBL" id="KAK6588435.1"/>
    </source>
</evidence>
<evidence type="ECO:0000256" key="1">
    <source>
        <dbReference type="SAM" id="Coils"/>
    </source>
</evidence>
<reference evidence="2 3" key="1">
    <citation type="submission" date="2023-10" db="EMBL/GenBank/DDBJ databases">
        <title>Comparative genomics analysis reveals potential genetic determinants of host preference in Cryptosporidium xiaoi.</title>
        <authorList>
            <person name="Xiao L."/>
            <person name="Li J."/>
        </authorList>
    </citation>
    <scope>NUCLEOTIDE SEQUENCE [LARGE SCALE GENOMIC DNA]</scope>
    <source>
        <strain evidence="2 3">52996</strain>
    </source>
</reference>